<evidence type="ECO:0000256" key="4">
    <source>
        <dbReference type="ARBA" id="ARBA00013039"/>
    </source>
</evidence>
<evidence type="ECO:0000313" key="12">
    <source>
        <dbReference type="RefSeq" id="XP_013777800.1"/>
    </source>
</evidence>
<evidence type="ECO:0000259" key="10">
    <source>
        <dbReference type="Pfam" id="PF01694"/>
    </source>
</evidence>
<organism evidence="11 12">
    <name type="scientific">Limulus polyphemus</name>
    <name type="common">Atlantic horseshoe crab</name>
    <dbReference type="NCBI Taxonomy" id="6850"/>
    <lineage>
        <taxon>Eukaryota</taxon>
        <taxon>Metazoa</taxon>
        <taxon>Ecdysozoa</taxon>
        <taxon>Arthropoda</taxon>
        <taxon>Chelicerata</taxon>
        <taxon>Merostomata</taxon>
        <taxon>Xiphosura</taxon>
        <taxon>Limulidae</taxon>
        <taxon>Limulus</taxon>
    </lineage>
</organism>
<reference evidence="12" key="1">
    <citation type="submission" date="2025-08" db="UniProtKB">
        <authorList>
            <consortium name="RefSeq"/>
        </authorList>
    </citation>
    <scope>IDENTIFICATION</scope>
    <source>
        <tissue evidence="12">Muscle</tissue>
    </source>
</reference>
<comment type="subcellular location">
    <subcellularLocation>
        <location evidence="2">Membrane</location>
        <topology evidence="2">Multi-pass membrane protein</topology>
    </subcellularLocation>
</comment>
<evidence type="ECO:0000256" key="9">
    <source>
        <dbReference type="SAM" id="Phobius"/>
    </source>
</evidence>
<evidence type="ECO:0000256" key="1">
    <source>
        <dbReference type="ARBA" id="ARBA00000156"/>
    </source>
</evidence>
<dbReference type="InterPro" id="IPR050925">
    <property type="entry name" value="Rhomboid_protease_S54"/>
</dbReference>
<feature type="transmembrane region" description="Helical" evidence="9">
    <location>
        <begin position="77"/>
        <end position="95"/>
    </location>
</feature>
<evidence type="ECO:0000256" key="7">
    <source>
        <dbReference type="ARBA" id="ARBA00022989"/>
    </source>
</evidence>
<dbReference type="Pfam" id="PF01694">
    <property type="entry name" value="Rhomboid"/>
    <property type="match status" value="1"/>
</dbReference>
<dbReference type="Gene3D" id="1.20.1540.10">
    <property type="entry name" value="Rhomboid-like"/>
    <property type="match status" value="1"/>
</dbReference>
<dbReference type="InterPro" id="IPR022764">
    <property type="entry name" value="Peptidase_S54_rhomboid_dom"/>
</dbReference>
<feature type="non-terminal residue" evidence="12">
    <location>
        <position position="1"/>
    </location>
</feature>
<dbReference type="SUPFAM" id="SSF144091">
    <property type="entry name" value="Rhomboid-like"/>
    <property type="match status" value="1"/>
</dbReference>
<sequence length="119" mass="12966">VISSFASYIHKIAIGKAGLSLGASGALMGILASVCFQYPDAKLAIVFFPFFTFSAGIAIKTVIAIDTAGLFLGWKLFDHAAHLGGALFGIGYLFYGQDAIWAHREPLMQWWHTIREKSK</sequence>
<gene>
    <name evidence="12" type="primary">LOC106462419</name>
</gene>
<feature type="domain" description="Peptidase S54 rhomboid" evidence="10">
    <location>
        <begin position="3"/>
        <end position="95"/>
    </location>
</feature>
<evidence type="ECO:0000313" key="11">
    <source>
        <dbReference type="Proteomes" id="UP000694941"/>
    </source>
</evidence>
<dbReference type="RefSeq" id="XP_013777800.1">
    <property type="nucleotide sequence ID" value="XM_013922346.2"/>
</dbReference>
<dbReference type="Proteomes" id="UP000694941">
    <property type="component" value="Unplaced"/>
</dbReference>
<dbReference type="EC" id="3.4.21.105" evidence="4"/>
<keyword evidence="11" id="KW-1185">Reference proteome</keyword>
<evidence type="ECO:0000256" key="5">
    <source>
        <dbReference type="ARBA" id="ARBA00022692"/>
    </source>
</evidence>
<proteinExistence type="inferred from homology"/>
<comment type="similarity">
    <text evidence="3">Belongs to the peptidase S54 family.</text>
</comment>
<keyword evidence="8 9" id="KW-0472">Membrane</keyword>
<name>A0ABM1B9Z1_LIMPO</name>
<dbReference type="PANTHER" id="PTHR43731">
    <property type="entry name" value="RHOMBOID PROTEASE"/>
    <property type="match status" value="1"/>
</dbReference>
<evidence type="ECO:0000256" key="2">
    <source>
        <dbReference type="ARBA" id="ARBA00004141"/>
    </source>
</evidence>
<keyword evidence="7 9" id="KW-1133">Transmembrane helix</keyword>
<protein>
    <recommendedName>
        <fullName evidence="4">rhomboid protease</fullName>
        <ecNumber evidence="4">3.4.21.105</ecNumber>
    </recommendedName>
</protein>
<dbReference type="InterPro" id="IPR035952">
    <property type="entry name" value="Rhomboid-like_sf"/>
</dbReference>
<evidence type="ECO:0000256" key="8">
    <source>
        <dbReference type="ARBA" id="ARBA00023136"/>
    </source>
</evidence>
<dbReference type="PANTHER" id="PTHR43731:SF14">
    <property type="entry name" value="PRESENILIN-ASSOCIATED RHOMBOID-LIKE PROTEIN, MITOCHONDRIAL"/>
    <property type="match status" value="1"/>
</dbReference>
<comment type="catalytic activity">
    <reaction evidence="1">
        <text>Cleaves type-1 transmembrane domains using a catalytic dyad composed of serine and histidine that are contributed by different transmembrane domains.</text>
        <dbReference type="EC" id="3.4.21.105"/>
    </reaction>
</comment>
<evidence type="ECO:0000256" key="6">
    <source>
        <dbReference type="ARBA" id="ARBA00022801"/>
    </source>
</evidence>
<feature type="transmembrane region" description="Helical" evidence="9">
    <location>
        <begin position="12"/>
        <end position="36"/>
    </location>
</feature>
<keyword evidence="6" id="KW-0378">Hydrolase</keyword>
<accession>A0ABM1B9Z1</accession>
<feature type="transmembrane region" description="Helical" evidence="9">
    <location>
        <begin position="43"/>
        <end position="65"/>
    </location>
</feature>
<dbReference type="GeneID" id="106462419"/>
<keyword evidence="5 9" id="KW-0812">Transmembrane</keyword>
<evidence type="ECO:0000256" key="3">
    <source>
        <dbReference type="ARBA" id="ARBA00009045"/>
    </source>
</evidence>